<dbReference type="PROSITE" id="PS50089">
    <property type="entry name" value="ZF_RING_2"/>
    <property type="match status" value="1"/>
</dbReference>
<keyword evidence="3" id="KW-0812">Transmembrane</keyword>
<protein>
    <recommendedName>
        <fullName evidence="4">RING-type domain-containing protein</fullName>
    </recommendedName>
</protein>
<dbReference type="InterPro" id="IPR013083">
    <property type="entry name" value="Znf_RING/FYVE/PHD"/>
</dbReference>
<evidence type="ECO:0000259" key="4">
    <source>
        <dbReference type="PROSITE" id="PS50089"/>
    </source>
</evidence>
<feature type="compositionally biased region" description="Polar residues" evidence="2">
    <location>
        <begin position="323"/>
        <end position="335"/>
    </location>
</feature>
<dbReference type="GeneID" id="54362094"/>
<feature type="transmembrane region" description="Helical" evidence="3">
    <location>
        <begin position="220"/>
        <end position="245"/>
    </location>
</feature>
<evidence type="ECO:0000256" key="3">
    <source>
        <dbReference type="SAM" id="Phobius"/>
    </source>
</evidence>
<dbReference type="Pfam" id="PF13639">
    <property type="entry name" value="zf-RING_2"/>
    <property type="match status" value="1"/>
</dbReference>
<evidence type="ECO:0000256" key="2">
    <source>
        <dbReference type="SAM" id="MobiDB-lite"/>
    </source>
</evidence>
<dbReference type="OrthoDB" id="21204at2759"/>
<proteinExistence type="predicted"/>
<evidence type="ECO:0000313" key="5">
    <source>
        <dbReference type="Proteomes" id="UP000504637"/>
    </source>
</evidence>
<gene>
    <name evidence="6" type="ORF">K489DRAFT_378005</name>
</gene>
<feature type="compositionally biased region" description="Low complexity" evidence="2">
    <location>
        <begin position="312"/>
        <end position="322"/>
    </location>
</feature>
<dbReference type="Proteomes" id="UP000504637">
    <property type="component" value="Unplaced"/>
</dbReference>
<dbReference type="Gene3D" id="3.30.40.10">
    <property type="entry name" value="Zinc/RING finger domain, C3HC4 (zinc finger)"/>
    <property type="match status" value="1"/>
</dbReference>
<keyword evidence="1" id="KW-0862">Zinc</keyword>
<dbReference type="CDD" id="cd16454">
    <property type="entry name" value="RING-H2_PA-TM-RING"/>
    <property type="match status" value="1"/>
</dbReference>
<organism evidence="6">
    <name type="scientific">Dissoconium aciculare CBS 342.82</name>
    <dbReference type="NCBI Taxonomy" id="1314786"/>
    <lineage>
        <taxon>Eukaryota</taxon>
        <taxon>Fungi</taxon>
        <taxon>Dikarya</taxon>
        <taxon>Ascomycota</taxon>
        <taxon>Pezizomycotina</taxon>
        <taxon>Dothideomycetes</taxon>
        <taxon>Dothideomycetidae</taxon>
        <taxon>Mycosphaerellales</taxon>
        <taxon>Dissoconiaceae</taxon>
        <taxon>Dissoconium</taxon>
    </lineage>
</organism>
<feature type="compositionally biased region" description="Basic and acidic residues" evidence="2">
    <location>
        <begin position="424"/>
        <end position="433"/>
    </location>
</feature>
<feature type="domain" description="RING-type" evidence="4">
    <location>
        <begin position="345"/>
        <end position="395"/>
    </location>
</feature>
<dbReference type="SUPFAM" id="SSF57850">
    <property type="entry name" value="RING/U-box"/>
    <property type="match status" value="1"/>
</dbReference>
<feature type="compositionally biased region" description="Basic and acidic residues" evidence="2">
    <location>
        <begin position="474"/>
        <end position="486"/>
    </location>
</feature>
<evidence type="ECO:0000256" key="1">
    <source>
        <dbReference type="PROSITE-ProRule" id="PRU00175"/>
    </source>
</evidence>
<dbReference type="GO" id="GO:0005737">
    <property type="term" value="C:cytoplasm"/>
    <property type="evidence" value="ECO:0007669"/>
    <property type="project" value="TreeGrafter"/>
</dbReference>
<dbReference type="PANTHER" id="PTHR22765:SF416">
    <property type="entry name" value="E3 UBIQUITIN-PROTEIN LIGASE GODZILLA"/>
    <property type="match status" value="1"/>
</dbReference>
<feature type="compositionally biased region" description="Low complexity" evidence="2">
    <location>
        <begin position="495"/>
        <end position="511"/>
    </location>
</feature>
<keyword evidence="3" id="KW-1133">Transmembrane helix</keyword>
<name>A0A6J3MCZ3_9PEZI</name>
<sequence>MSTAGGLVVRAVDLPNPDYRSPSDQTRPTDVDPSISFAFASESIVTLSTTGTDGSDVTGYLYVPNLASDDPCNNLSAPYIPANVTRQANLPGSSSFIDLIGLAPWISSQCTLNYFAAARGDPIRGFIFFPPTNSTMSPPDANSSAWDLGDNGAWMRDNKYPVWAISGLDGVRIARASGQYSGNLTQAPYGSNLSTLYDARDYVRLASRVLIEPPFTYPSLWVFLIIVLGILLAIVALTILIMQYIQRRRRQSLRRRVANGEVDLEALGIKRLTVPQDVLNNMPLYAYGSTAPIRPSPPKTAVTHVEEKSESNEASNSANQANPTQRAANQYTSSFSPSPLSQPTCAICLDDFVAAQPAQGIPATIVRELPCQHIFHPECVDAFLSSSSSLCPMCKKSALPRGYCPRLVTNAMVRRERIVRRIRERVDGSEHQHPGGSHDGNLPGLSRSNTFHGFYGRMQHRVDSRLSQLRRARTRNDSLSHEDHEFGQPMTDMLPPSSSSPGQPQHHTSSPNNDHASAAPPSNPNGRREWARQRALAMLGPRPAPMDPDAEEARRIPAWKRTMRNVFPVGR</sequence>
<dbReference type="GO" id="GO:0006511">
    <property type="term" value="P:ubiquitin-dependent protein catabolic process"/>
    <property type="evidence" value="ECO:0007669"/>
    <property type="project" value="TreeGrafter"/>
</dbReference>
<feature type="region of interest" description="Disordered" evidence="2">
    <location>
        <begin position="424"/>
        <end position="451"/>
    </location>
</feature>
<feature type="region of interest" description="Disordered" evidence="2">
    <location>
        <begin position="295"/>
        <end position="335"/>
    </location>
</feature>
<dbReference type="GO" id="GO:0061630">
    <property type="term" value="F:ubiquitin protein ligase activity"/>
    <property type="evidence" value="ECO:0007669"/>
    <property type="project" value="TreeGrafter"/>
</dbReference>
<dbReference type="InterPro" id="IPR051826">
    <property type="entry name" value="E3_ubiquitin-ligase_domain"/>
</dbReference>
<dbReference type="RefSeq" id="XP_033462495.1">
    <property type="nucleotide sequence ID" value="XM_033604294.1"/>
</dbReference>
<reference evidence="6" key="3">
    <citation type="submission" date="2025-08" db="UniProtKB">
        <authorList>
            <consortium name="RefSeq"/>
        </authorList>
    </citation>
    <scope>IDENTIFICATION</scope>
    <source>
        <strain evidence="6">CBS 342.82</strain>
    </source>
</reference>
<reference evidence="6" key="1">
    <citation type="submission" date="2020-01" db="EMBL/GenBank/DDBJ databases">
        <authorList>
            <consortium name="DOE Joint Genome Institute"/>
            <person name="Haridas S."/>
            <person name="Albert R."/>
            <person name="Binder M."/>
            <person name="Bloem J."/>
            <person name="Labutti K."/>
            <person name="Salamov A."/>
            <person name="Andreopoulos B."/>
            <person name="Baker S.E."/>
            <person name="Barry K."/>
            <person name="Bills G."/>
            <person name="Bluhm B.H."/>
            <person name="Cannon C."/>
            <person name="Castanera R."/>
            <person name="Culley D.E."/>
            <person name="Daum C."/>
            <person name="Ezra D."/>
            <person name="Gonzalez J.B."/>
            <person name="Henrissat B."/>
            <person name="Kuo A."/>
            <person name="Liang C."/>
            <person name="Lipzen A."/>
            <person name="Lutzoni F."/>
            <person name="Magnuson J."/>
            <person name="Mondo S."/>
            <person name="Nolan M."/>
            <person name="Ohm R."/>
            <person name="Pangilinan J."/>
            <person name="Park H.-J."/>
            <person name="Ramirez L."/>
            <person name="Alfaro M."/>
            <person name="Sun H."/>
            <person name="Tritt A."/>
            <person name="Yoshinaga Y."/>
            <person name="Zwiers L.-H."/>
            <person name="Turgeon B.G."/>
            <person name="Goodwin S.B."/>
            <person name="Spatafora J.W."/>
            <person name="Crous P.W."/>
            <person name="Grigoriev I.V."/>
        </authorList>
    </citation>
    <scope>NUCLEOTIDE SEQUENCE</scope>
    <source>
        <strain evidence="6">CBS 342.82</strain>
    </source>
</reference>
<keyword evidence="5" id="KW-1185">Reference proteome</keyword>
<dbReference type="SMART" id="SM00184">
    <property type="entry name" value="RING"/>
    <property type="match status" value="1"/>
</dbReference>
<accession>A0A6J3MCZ3</accession>
<keyword evidence="1" id="KW-0479">Metal-binding</keyword>
<keyword evidence="3" id="KW-0472">Membrane</keyword>
<dbReference type="PANTHER" id="PTHR22765">
    <property type="entry name" value="RING FINGER AND PROTEASE ASSOCIATED DOMAIN-CONTAINING"/>
    <property type="match status" value="1"/>
</dbReference>
<dbReference type="AlphaFoldDB" id="A0A6J3MCZ3"/>
<feature type="region of interest" description="Disordered" evidence="2">
    <location>
        <begin position="472"/>
        <end position="571"/>
    </location>
</feature>
<feature type="region of interest" description="Disordered" evidence="2">
    <location>
        <begin position="13"/>
        <end position="32"/>
    </location>
</feature>
<reference evidence="6" key="2">
    <citation type="submission" date="2020-04" db="EMBL/GenBank/DDBJ databases">
        <authorList>
            <consortium name="NCBI Genome Project"/>
        </authorList>
    </citation>
    <scope>NUCLEOTIDE SEQUENCE</scope>
    <source>
        <strain evidence="6">CBS 342.82</strain>
    </source>
</reference>
<keyword evidence="1" id="KW-0863">Zinc-finger</keyword>
<dbReference type="InterPro" id="IPR001841">
    <property type="entry name" value="Znf_RING"/>
</dbReference>
<dbReference type="GO" id="GO:0008270">
    <property type="term" value="F:zinc ion binding"/>
    <property type="evidence" value="ECO:0007669"/>
    <property type="project" value="UniProtKB-KW"/>
</dbReference>
<evidence type="ECO:0000313" key="6">
    <source>
        <dbReference type="RefSeq" id="XP_033462495.1"/>
    </source>
</evidence>